<dbReference type="VEuPathDB" id="FungiDB:MPH_07971"/>
<name>K2RJM0_MACPH</name>
<dbReference type="AlphaFoldDB" id="K2RJM0"/>
<evidence type="ECO:0000256" key="2">
    <source>
        <dbReference type="ARBA" id="ARBA00023157"/>
    </source>
</evidence>
<dbReference type="InterPro" id="IPR000675">
    <property type="entry name" value="Cutinase/axe"/>
</dbReference>
<comment type="caution">
    <text evidence="4">The sequence shown here is derived from an EMBL/GenBank/DDBJ whole genome shotgun (WGS) entry which is preliminary data.</text>
</comment>
<keyword evidence="3" id="KW-0732">Signal</keyword>
<dbReference type="EMBL" id="AHHD01000336">
    <property type="protein sequence ID" value="EKG14848.1"/>
    <property type="molecule type" value="Genomic_DNA"/>
</dbReference>
<evidence type="ECO:0000313" key="5">
    <source>
        <dbReference type="Proteomes" id="UP000007129"/>
    </source>
</evidence>
<keyword evidence="2" id="KW-1015">Disulfide bond</keyword>
<dbReference type="PANTHER" id="PTHR33630:SF9">
    <property type="entry name" value="CUTINASE 4"/>
    <property type="match status" value="1"/>
</dbReference>
<dbReference type="InParanoid" id="K2RJM0"/>
<accession>K2RJM0</accession>
<organism evidence="4 5">
    <name type="scientific">Macrophomina phaseolina (strain MS6)</name>
    <name type="common">Charcoal rot fungus</name>
    <dbReference type="NCBI Taxonomy" id="1126212"/>
    <lineage>
        <taxon>Eukaryota</taxon>
        <taxon>Fungi</taxon>
        <taxon>Dikarya</taxon>
        <taxon>Ascomycota</taxon>
        <taxon>Pezizomycotina</taxon>
        <taxon>Dothideomycetes</taxon>
        <taxon>Dothideomycetes incertae sedis</taxon>
        <taxon>Botryosphaeriales</taxon>
        <taxon>Botryosphaeriaceae</taxon>
        <taxon>Macrophomina</taxon>
    </lineage>
</organism>
<feature type="chain" id="PRO_5003867650" evidence="3">
    <location>
        <begin position="19"/>
        <end position="170"/>
    </location>
</feature>
<dbReference type="InterPro" id="IPR029058">
    <property type="entry name" value="AB_hydrolase_fold"/>
</dbReference>
<evidence type="ECO:0000256" key="1">
    <source>
        <dbReference type="ARBA" id="ARBA00022801"/>
    </source>
</evidence>
<dbReference type="SUPFAM" id="SSF53474">
    <property type="entry name" value="alpha/beta-Hydrolases"/>
    <property type="match status" value="1"/>
</dbReference>
<evidence type="ECO:0000256" key="3">
    <source>
        <dbReference type="SAM" id="SignalP"/>
    </source>
</evidence>
<feature type="signal peptide" evidence="3">
    <location>
        <begin position="1"/>
        <end position="18"/>
    </location>
</feature>
<dbReference type="HOGENOM" id="CLU_1570926_0_0_1"/>
<proteinExistence type="predicted"/>
<dbReference type="STRING" id="1126212.K2RJM0"/>
<reference evidence="4 5" key="1">
    <citation type="journal article" date="2012" name="BMC Genomics">
        <title>Tools to kill: Genome of one of the most destructive plant pathogenic fungi Macrophomina phaseolina.</title>
        <authorList>
            <person name="Islam M.S."/>
            <person name="Haque M.S."/>
            <person name="Islam M.M."/>
            <person name="Emdad E.M."/>
            <person name="Halim A."/>
            <person name="Hossen Q.M.M."/>
            <person name="Hossain M.Z."/>
            <person name="Ahmed B."/>
            <person name="Rahim S."/>
            <person name="Rahman M.S."/>
            <person name="Alam M.M."/>
            <person name="Hou S."/>
            <person name="Wan X."/>
            <person name="Saito J.A."/>
            <person name="Alam M."/>
        </authorList>
    </citation>
    <scope>NUCLEOTIDE SEQUENCE [LARGE SCALE GENOMIC DNA]</scope>
    <source>
        <strain evidence="4 5">MS6</strain>
    </source>
</reference>
<protein>
    <submittedName>
        <fullName evidence="4">Cutinase</fullName>
    </submittedName>
</protein>
<keyword evidence="1" id="KW-0378">Hydrolase</keyword>
<dbReference type="Gene3D" id="3.40.50.1820">
    <property type="entry name" value="alpha/beta hydrolase"/>
    <property type="match status" value="1"/>
</dbReference>
<dbReference type="Pfam" id="PF01083">
    <property type="entry name" value="Cutinase"/>
    <property type="match status" value="1"/>
</dbReference>
<dbReference type="GO" id="GO:0052689">
    <property type="term" value="F:carboxylic ester hydrolase activity"/>
    <property type="evidence" value="ECO:0007669"/>
    <property type="project" value="UniProtKB-ARBA"/>
</dbReference>
<gene>
    <name evidence="4" type="ORF">MPH_07971</name>
</gene>
<dbReference type="PANTHER" id="PTHR33630">
    <property type="entry name" value="CUTINASE RV1984C-RELATED-RELATED"/>
    <property type="match status" value="1"/>
</dbReference>
<sequence length="170" mass="17924">MHSFLFLTIPLLPHLIHALKPLSTHEPPCAEGLHIIAARDTDESSSPGTGMLGPLVRRPHASLMQEKKQAKKKKTAHRQITNITTNVTGSDFLALSYPATNSSISVTSGIDALLAALNASATDCPTSKIALMGYGQGAQVVGDALCGSGRPALGKTLSDKSESRNKCPQR</sequence>
<dbReference type="OrthoDB" id="2586582at2759"/>
<evidence type="ECO:0000313" key="4">
    <source>
        <dbReference type="EMBL" id="EKG14848.1"/>
    </source>
</evidence>
<dbReference type="SMART" id="SM01110">
    <property type="entry name" value="Cutinase"/>
    <property type="match status" value="1"/>
</dbReference>
<dbReference type="Proteomes" id="UP000007129">
    <property type="component" value="Unassembled WGS sequence"/>
</dbReference>